<dbReference type="GO" id="GO:0019305">
    <property type="term" value="P:dTDP-rhamnose biosynthetic process"/>
    <property type="evidence" value="ECO:0007669"/>
    <property type="project" value="UniProtKB-UniRule"/>
</dbReference>
<dbReference type="KEGG" id="eaz:JHT90_08145"/>
<proteinExistence type="inferred from homology"/>
<dbReference type="PANTHER" id="PTHR21047">
    <property type="entry name" value="DTDP-6-DEOXY-D-GLUCOSE-3,5 EPIMERASE"/>
    <property type="match status" value="1"/>
</dbReference>
<dbReference type="RefSeq" id="WP_201090298.1">
    <property type="nucleotide sequence ID" value="NZ_CP067393.1"/>
</dbReference>
<name>A0A974ND48_9GAMM</name>
<evidence type="ECO:0000256" key="5">
    <source>
        <dbReference type="PIRSR" id="PIRSR600888-1"/>
    </source>
</evidence>
<feature type="site" description="Participates in a stacking interaction with the thymidine ring of dTDP-4-oxo-6-deoxyglucose" evidence="6">
    <location>
        <position position="143"/>
    </location>
</feature>
<evidence type="ECO:0000256" key="4">
    <source>
        <dbReference type="ARBA" id="ARBA00019595"/>
    </source>
</evidence>
<dbReference type="AlphaFoldDB" id="A0A974ND48"/>
<evidence type="ECO:0000256" key="7">
    <source>
        <dbReference type="RuleBase" id="RU364069"/>
    </source>
</evidence>
<reference evidence="8 9" key="1">
    <citation type="submission" date="2021-01" db="EMBL/GenBank/DDBJ databases">
        <title>Entomomonas sp. F2A isolated from a house cricket (Acheta domesticus).</title>
        <authorList>
            <person name="Spergser J."/>
            <person name="Busse H.-J."/>
        </authorList>
    </citation>
    <scope>NUCLEOTIDE SEQUENCE [LARGE SCALE GENOMIC DNA]</scope>
    <source>
        <strain evidence="8 9">F2A</strain>
    </source>
</reference>
<feature type="active site" description="Proton donor" evidence="5">
    <location>
        <position position="137"/>
    </location>
</feature>
<dbReference type="PANTHER" id="PTHR21047:SF2">
    <property type="entry name" value="THYMIDINE DIPHOSPHO-4-KETO-RHAMNOSE 3,5-EPIMERASE"/>
    <property type="match status" value="1"/>
</dbReference>
<protein>
    <recommendedName>
        <fullName evidence="4 7">dTDP-4-dehydrorhamnose 3,5-epimerase</fullName>
        <ecNumber evidence="3 7">5.1.3.13</ecNumber>
    </recommendedName>
    <alternativeName>
        <fullName evidence="7">Thymidine diphospho-4-keto-rhamnose 3,5-epimerase</fullName>
    </alternativeName>
</protein>
<evidence type="ECO:0000313" key="8">
    <source>
        <dbReference type="EMBL" id="QQP84400.1"/>
    </source>
</evidence>
<comment type="function">
    <text evidence="2 7">Catalyzes the epimerization of the C3' and C5'positions of dTDP-6-deoxy-D-xylo-4-hexulose, forming dTDP-6-deoxy-L-lyxo-4-hexulose.</text>
</comment>
<evidence type="ECO:0000256" key="2">
    <source>
        <dbReference type="ARBA" id="ARBA00001997"/>
    </source>
</evidence>
<feature type="active site" description="Proton acceptor" evidence="5">
    <location>
        <position position="67"/>
    </location>
</feature>
<dbReference type="Pfam" id="PF00908">
    <property type="entry name" value="dTDP_sugar_isom"/>
    <property type="match status" value="1"/>
</dbReference>
<organism evidence="8 9">
    <name type="scientific">Entomomonas asaccharolytica</name>
    <dbReference type="NCBI Taxonomy" id="2785331"/>
    <lineage>
        <taxon>Bacteria</taxon>
        <taxon>Pseudomonadati</taxon>
        <taxon>Pseudomonadota</taxon>
        <taxon>Gammaproteobacteria</taxon>
        <taxon>Pseudomonadales</taxon>
        <taxon>Pseudomonadaceae</taxon>
        <taxon>Entomomonas</taxon>
    </lineage>
</organism>
<dbReference type="Proteomes" id="UP000595278">
    <property type="component" value="Chromosome"/>
</dbReference>
<gene>
    <name evidence="8" type="primary">rfbC</name>
    <name evidence="8" type="ORF">JHT90_08145</name>
</gene>
<dbReference type="InterPro" id="IPR011051">
    <property type="entry name" value="RmlC_Cupin_sf"/>
</dbReference>
<dbReference type="GO" id="GO:0000271">
    <property type="term" value="P:polysaccharide biosynthetic process"/>
    <property type="evidence" value="ECO:0007669"/>
    <property type="project" value="TreeGrafter"/>
</dbReference>
<keyword evidence="9" id="KW-1185">Reference proteome</keyword>
<dbReference type="GO" id="GO:0005829">
    <property type="term" value="C:cytosol"/>
    <property type="evidence" value="ECO:0007669"/>
    <property type="project" value="TreeGrafter"/>
</dbReference>
<dbReference type="InterPro" id="IPR014710">
    <property type="entry name" value="RmlC-like_jellyroll"/>
</dbReference>
<keyword evidence="7 8" id="KW-0413">Isomerase</keyword>
<sequence>MKLIQTKIADVVVIEPQVFGDDRGWFLESYNEQKFFTALKGLNLPTPRTFVQDNHSCSQKGVLRGLHFQRVPYAQGKLVRVVQGAAWDVAIDIRAGSPTIGQWVAVELSAENKKMLWIPEGFAHGFLALQDNTHFLYKTTDYYHKDSESAIRWDDPILAIEWPKLDGDIIVSEKDAAAPSFKDYLAKEHILE</sequence>
<dbReference type="EC" id="5.1.3.13" evidence="3 7"/>
<dbReference type="CDD" id="cd00438">
    <property type="entry name" value="cupin_RmlC"/>
    <property type="match status" value="1"/>
</dbReference>
<dbReference type="GO" id="GO:0008830">
    <property type="term" value="F:dTDP-4-dehydrorhamnose 3,5-epimerase activity"/>
    <property type="evidence" value="ECO:0007669"/>
    <property type="project" value="UniProtKB-UniRule"/>
</dbReference>
<comment type="catalytic activity">
    <reaction evidence="1 7">
        <text>dTDP-4-dehydro-6-deoxy-alpha-D-glucose = dTDP-4-dehydro-beta-L-rhamnose</text>
        <dbReference type="Rhea" id="RHEA:16969"/>
        <dbReference type="ChEBI" id="CHEBI:57649"/>
        <dbReference type="ChEBI" id="CHEBI:62830"/>
        <dbReference type="EC" id="5.1.3.13"/>
    </reaction>
</comment>
<comment type="pathway">
    <text evidence="7">Carbohydrate biosynthesis; dTDP-L-rhamnose biosynthesis.</text>
</comment>
<comment type="similarity">
    <text evidence="7">Belongs to the dTDP-4-dehydrorhamnose 3,5-epimerase family.</text>
</comment>
<comment type="subunit">
    <text evidence="7">Homodimer.</text>
</comment>
<dbReference type="SUPFAM" id="SSF51182">
    <property type="entry name" value="RmlC-like cupins"/>
    <property type="match status" value="1"/>
</dbReference>
<dbReference type="Gene3D" id="2.60.120.10">
    <property type="entry name" value="Jelly Rolls"/>
    <property type="match status" value="1"/>
</dbReference>
<dbReference type="NCBIfam" id="TIGR01221">
    <property type="entry name" value="rmlC"/>
    <property type="match status" value="1"/>
</dbReference>
<evidence type="ECO:0000256" key="3">
    <source>
        <dbReference type="ARBA" id="ARBA00012098"/>
    </source>
</evidence>
<evidence type="ECO:0000256" key="6">
    <source>
        <dbReference type="PIRSR" id="PIRSR600888-3"/>
    </source>
</evidence>
<accession>A0A974ND48</accession>
<dbReference type="EMBL" id="CP067393">
    <property type="protein sequence ID" value="QQP84400.1"/>
    <property type="molecule type" value="Genomic_DNA"/>
</dbReference>
<evidence type="ECO:0000313" key="9">
    <source>
        <dbReference type="Proteomes" id="UP000595278"/>
    </source>
</evidence>
<evidence type="ECO:0000256" key="1">
    <source>
        <dbReference type="ARBA" id="ARBA00001298"/>
    </source>
</evidence>
<dbReference type="InterPro" id="IPR000888">
    <property type="entry name" value="RmlC-like"/>
</dbReference>